<feature type="domain" description="Lipoprotein LPP20-like" evidence="2">
    <location>
        <begin position="67"/>
        <end position="138"/>
    </location>
</feature>
<keyword evidence="4" id="KW-1185">Reference proteome</keyword>
<dbReference type="STRING" id="223786.SAMN05216234_10432"/>
<dbReference type="RefSeq" id="WP_092910730.1">
    <property type="nucleotide sequence ID" value="NZ_CP136592.1"/>
</dbReference>
<organism evidence="3 4">
    <name type="scientific">Hydrogenimonas thermophila</name>
    <dbReference type="NCBI Taxonomy" id="223786"/>
    <lineage>
        <taxon>Bacteria</taxon>
        <taxon>Pseudomonadati</taxon>
        <taxon>Campylobacterota</taxon>
        <taxon>Epsilonproteobacteria</taxon>
        <taxon>Campylobacterales</taxon>
        <taxon>Hydrogenimonadaceae</taxon>
        <taxon>Hydrogenimonas</taxon>
    </lineage>
</organism>
<proteinExistence type="predicted"/>
<reference evidence="3 4" key="1">
    <citation type="submission" date="2016-10" db="EMBL/GenBank/DDBJ databases">
        <authorList>
            <person name="de Groot N.N."/>
        </authorList>
    </citation>
    <scope>NUCLEOTIDE SEQUENCE [LARGE SCALE GENOMIC DNA]</scope>
    <source>
        <strain evidence="3 4">EP1-55-1</strain>
    </source>
</reference>
<dbReference type="OrthoDB" id="5422143at2"/>
<accession>A0A1I5LV95</accession>
<gene>
    <name evidence="3" type="ORF">SAMN05216234_10432</name>
</gene>
<sequence>MKKSLILAGLAILLISGCSTKGIGNSSSGGNISSYTQNNQTLTRNNVLIFKVVGQGVAPVNTISPAQAKALAKRAAIADAYRQLAEKIAGVKIEGRDKIVNMVTKKSLVRTCVNALIKNATIIDSAAKDGLYEVEMEIKMYGKDWYPLFASN</sequence>
<dbReference type="EMBL" id="FOXB01000004">
    <property type="protein sequence ID" value="SFP01258.1"/>
    <property type="molecule type" value="Genomic_DNA"/>
</dbReference>
<evidence type="ECO:0000259" key="2">
    <source>
        <dbReference type="Pfam" id="PF02169"/>
    </source>
</evidence>
<dbReference type="AlphaFoldDB" id="A0A1I5LV95"/>
<dbReference type="InterPro" id="IPR038180">
    <property type="entry name" value="FlgT_N_sf"/>
</dbReference>
<evidence type="ECO:0000313" key="4">
    <source>
        <dbReference type="Proteomes" id="UP000199227"/>
    </source>
</evidence>
<dbReference type="Pfam" id="PF02169">
    <property type="entry name" value="LPP20"/>
    <property type="match status" value="1"/>
</dbReference>
<dbReference type="PROSITE" id="PS51257">
    <property type="entry name" value="PROKAR_LIPOPROTEIN"/>
    <property type="match status" value="1"/>
</dbReference>
<feature type="chain" id="PRO_5011739700" description="Lipoprotein LPP20-like domain-containing protein" evidence="1">
    <location>
        <begin position="22"/>
        <end position="152"/>
    </location>
</feature>
<name>A0A1I5LV95_9BACT</name>
<protein>
    <recommendedName>
        <fullName evidence="2">Lipoprotein LPP20-like domain-containing protein</fullName>
    </recommendedName>
</protein>
<feature type="signal peptide" evidence="1">
    <location>
        <begin position="1"/>
        <end position="21"/>
    </location>
</feature>
<dbReference type="InterPro" id="IPR024952">
    <property type="entry name" value="LPP20-like_dom"/>
</dbReference>
<keyword evidence="1" id="KW-0732">Signal</keyword>
<evidence type="ECO:0000256" key="1">
    <source>
        <dbReference type="SAM" id="SignalP"/>
    </source>
</evidence>
<evidence type="ECO:0000313" key="3">
    <source>
        <dbReference type="EMBL" id="SFP01258.1"/>
    </source>
</evidence>
<dbReference type="Proteomes" id="UP000199227">
    <property type="component" value="Unassembled WGS sequence"/>
</dbReference>
<dbReference type="Gene3D" id="3.30.1660.40">
    <property type="entry name" value="FlgT, N-terminal domain"/>
    <property type="match status" value="1"/>
</dbReference>